<dbReference type="PANTHER" id="PTHR39426">
    <property type="entry name" value="HOMOLOGY TO DEATH-ON-CURING PROTEIN OF PHAGE P1"/>
    <property type="match status" value="1"/>
</dbReference>
<evidence type="ECO:0000313" key="3">
    <source>
        <dbReference type="Proteomes" id="UP000321484"/>
    </source>
</evidence>
<dbReference type="GO" id="GO:0016301">
    <property type="term" value="F:kinase activity"/>
    <property type="evidence" value="ECO:0007669"/>
    <property type="project" value="InterPro"/>
</dbReference>
<dbReference type="InterPro" id="IPR053737">
    <property type="entry name" value="Type_II_TA_Toxin"/>
</dbReference>
<dbReference type="Proteomes" id="UP000321484">
    <property type="component" value="Unassembled WGS sequence"/>
</dbReference>
<evidence type="ECO:0000313" key="2">
    <source>
        <dbReference type="EMBL" id="GEN80393.1"/>
    </source>
</evidence>
<name>A0A511YYX1_9CELL</name>
<dbReference type="Gene3D" id="1.20.120.1870">
    <property type="entry name" value="Fic/DOC protein, Fido domain"/>
    <property type="match status" value="1"/>
</dbReference>
<comment type="caution">
    <text evidence="2">The sequence shown here is derived from an EMBL/GenBank/DDBJ whole genome shotgun (WGS) entry which is preliminary data.</text>
</comment>
<proteinExistence type="predicted"/>
<keyword evidence="3" id="KW-1185">Reference proteome</keyword>
<dbReference type="InterPro" id="IPR006440">
    <property type="entry name" value="Doc"/>
</dbReference>
<accession>A0A511YYX1</accession>
<dbReference type="EMBL" id="BJYK01000006">
    <property type="protein sequence ID" value="GEN80393.1"/>
    <property type="molecule type" value="Genomic_DNA"/>
</dbReference>
<dbReference type="AlphaFoldDB" id="A0A511YYX1"/>
<sequence>MLEAALHRPQATWYGQDIYPDLDTKAAALLLALVGNGPLVEGSKRMGWIATRLFYVLNGRDLRMPQDEAYDLVVRIAAGEEDDVADVAATLRRWVDAV</sequence>
<reference evidence="2 3" key="1">
    <citation type="submission" date="2019-07" db="EMBL/GenBank/DDBJ databases">
        <title>Whole genome shotgun sequence of Actinotalea fermentans NBRC 105374.</title>
        <authorList>
            <person name="Hosoyama A."/>
            <person name="Uohara A."/>
            <person name="Ohji S."/>
            <person name="Ichikawa N."/>
        </authorList>
    </citation>
    <scope>NUCLEOTIDE SEQUENCE [LARGE SCALE GENOMIC DNA]</scope>
    <source>
        <strain evidence="2 3">NBRC 105374</strain>
    </source>
</reference>
<feature type="domain" description="Fido" evidence="1">
    <location>
        <begin position="2"/>
        <end position="54"/>
    </location>
</feature>
<evidence type="ECO:0000259" key="1">
    <source>
        <dbReference type="Pfam" id="PF02661"/>
    </source>
</evidence>
<dbReference type="Pfam" id="PF02661">
    <property type="entry name" value="Fic"/>
    <property type="match status" value="1"/>
</dbReference>
<dbReference type="PANTHER" id="PTHR39426:SF1">
    <property type="entry name" value="HOMOLOGY TO DEATH-ON-CURING PROTEIN OF PHAGE P1"/>
    <property type="match status" value="1"/>
</dbReference>
<organism evidence="2 3">
    <name type="scientific">Actinotalea fermentans</name>
    <dbReference type="NCBI Taxonomy" id="43671"/>
    <lineage>
        <taxon>Bacteria</taxon>
        <taxon>Bacillati</taxon>
        <taxon>Actinomycetota</taxon>
        <taxon>Actinomycetes</taxon>
        <taxon>Micrococcales</taxon>
        <taxon>Cellulomonadaceae</taxon>
        <taxon>Actinotalea</taxon>
    </lineage>
</organism>
<dbReference type="InterPro" id="IPR003812">
    <property type="entry name" value="Fido"/>
</dbReference>
<protein>
    <recommendedName>
        <fullName evidence="1">Fido domain-containing protein</fullName>
    </recommendedName>
</protein>
<gene>
    <name evidence="2" type="ORF">AFE02nite_21270</name>
</gene>